<evidence type="ECO:0000313" key="2">
    <source>
        <dbReference type="Proteomes" id="UP000282656"/>
    </source>
</evidence>
<proteinExistence type="predicted"/>
<name>A0A3A8QZX7_9BACT</name>
<organism evidence="1 2">
    <name type="scientific">Corallococcus interemptor</name>
    <dbReference type="NCBI Taxonomy" id="2316720"/>
    <lineage>
        <taxon>Bacteria</taxon>
        <taxon>Pseudomonadati</taxon>
        <taxon>Myxococcota</taxon>
        <taxon>Myxococcia</taxon>
        <taxon>Myxococcales</taxon>
        <taxon>Cystobacterineae</taxon>
        <taxon>Myxococcaceae</taxon>
        <taxon>Corallococcus</taxon>
    </lineage>
</organism>
<accession>A0A3A8QZX7</accession>
<protein>
    <submittedName>
        <fullName evidence="1">Uncharacterized protein</fullName>
    </submittedName>
</protein>
<sequence length="61" mass="6851">MARCLARLESYTSAVEILDENINVHFIMSDVCYGPGAVWADGGASFRFQRGSQRVQRIMPE</sequence>
<keyword evidence="2" id="KW-1185">Reference proteome</keyword>
<evidence type="ECO:0000313" key="1">
    <source>
        <dbReference type="EMBL" id="RKH73298.1"/>
    </source>
</evidence>
<dbReference type="Proteomes" id="UP000282656">
    <property type="component" value="Unassembled WGS sequence"/>
</dbReference>
<reference evidence="2" key="1">
    <citation type="submission" date="2018-09" db="EMBL/GenBank/DDBJ databases">
        <authorList>
            <person name="Livingstone P.G."/>
            <person name="Whitworth D.E."/>
        </authorList>
    </citation>
    <scope>NUCLEOTIDE SEQUENCE [LARGE SCALE GENOMIC DNA]</scope>
    <source>
        <strain evidence="2">AB047A</strain>
    </source>
</reference>
<comment type="caution">
    <text evidence="1">The sequence shown here is derived from an EMBL/GenBank/DDBJ whole genome shotgun (WGS) entry which is preliminary data.</text>
</comment>
<gene>
    <name evidence="1" type="ORF">D7X96_02550</name>
</gene>
<dbReference type="EMBL" id="RAWM01000004">
    <property type="protein sequence ID" value="RKH73298.1"/>
    <property type="molecule type" value="Genomic_DNA"/>
</dbReference>
<dbReference type="AlphaFoldDB" id="A0A3A8QZX7"/>